<dbReference type="Gene3D" id="3.40.630.190">
    <property type="entry name" value="LCP protein"/>
    <property type="match status" value="1"/>
</dbReference>
<protein>
    <submittedName>
        <fullName evidence="5">Putative LytR family transcriptional protein</fullName>
    </submittedName>
</protein>
<dbReference type="PANTHER" id="PTHR33392:SF6">
    <property type="entry name" value="POLYISOPRENYL-TEICHOIC ACID--PEPTIDOGLYCAN TEICHOIC ACID TRANSFERASE TAGU"/>
    <property type="match status" value="1"/>
</dbReference>
<dbReference type="PANTHER" id="PTHR33392">
    <property type="entry name" value="POLYISOPRENYL-TEICHOIC ACID--PEPTIDOGLYCAN TEICHOIC ACID TRANSFERASE TAGU"/>
    <property type="match status" value="1"/>
</dbReference>
<evidence type="ECO:0000259" key="4">
    <source>
        <dbReference type="Pfam" id="PF13399"/>
    </source>
</evidence>
<dbReference type="AlphaFoldDB" id="A0A0G4B4G3"/>
<dbReference type="Pfam" id="PF13399">
    <property type="entry name" value="LytR_C"/>
    <property type="match status" value="1"/>
</dbReference>
<sequence>MVIRHNVGQIVKPKRKVLKVVLFSLLAIVLGVGIWISVSAYRALNKVTALSDGKGSLFSFLSTSQPTLKGQSEGRTNLLILGMGGVGHPGGTLSDTMIVLSIEWKTKKVAMISVPRDLWVNVPGYGSAKLNEAYYYGEKNSKTTGGGGKVSSDLIGNILGVPIHYFVTVDFNGFKKMIDTVGGIDVVVDKDLYDPLYPADNMIDYSPFKITAGQHHLDGATALKYSRSRETTSDFDRSKRQQKVIAALKQKMLTANTLANPKKVTDLLGILGNHVTTNMSVNDIKGFWDSVKDLDLSNIINKVLDTSAGSPLVSGTSSGGSYIILPKKGANNYSDLQLIAKNIFNEVAASLKVEVLNGSGKVGEGTAVSDNLEKNGYNVTNVSNTTKTTVTSVYNCSGASATDTAAKIATLVSGTVQTKTSCNNVDIQVIVGQDALTR</sequence>
<feature type="domain" description="LytR/CpsA/Psr regulator C-terminal" evidence="4">
    <location>
        <begin position="351"/>
        <end position="434"/>
    </location>
</feature>
<evidence type="ECO:0000259" key="3">
    <source>
        <dbReference type="Pfam" id="PF03816"/>
    </source>
</evidence>
<dbReference type="STRING" id="1618337.UT28_C0001G0713"/>
<feature type="transmembrane region" description="Helical" evidence="2">
    <location>
        <begin position="20"/>
        <end position="41"/>
    </location>
</feature>
<keyword evidence="2" id="KW-0472">Membrane</keyword>
<evidence type="ECO:0000256" key="1">
    <source>
        <dbReference type="ARBA" id="ARBA00006068"/>
    </source>
</evidence>
<dbReference type="InterPro" id="IPR050922">
    <property type="entry name" value="LytR/CpsA/Psr_CW_biosynth"/>
</dbReference>
<dbReference type="KEGG" id="bbgw:UT28_C0001G0713"/>
<reference evidence="5 6" key="1">
    <citation type="journal article" date="2015" name="Nature">
        <title>rRNA introns, odd ribosomes, and small enigmatic genomes across a large radiation of phyla.</title>
        <authorList>
            <person name="Brown C.T."/>
            <person name="Hug L.A."/>
            <person name="Thomas B.C."/>
            <person name="Sharon I."/>
            <person name="Castelle C.J."/>
            <person name="Singh A."/>
            <person name="Wilkins M.J."/>
            <person name="Williams K.H."/>
            <person name="Banfield J.F."/>
        </authorList>
    </citation>
    <scope>NUCLEOTIDE SEQUENCE [LARGE SCALE GENOMIC DNA]</scope>
</reference>
<organism evidence="5 6">
    <name type="scientific">Berkelbacteria bacterium GW2011_GWE1_39_12</name>
    <dbReference type="NCBI Taxonomy" id="1618337"/>
    <lineage>
        <taxon>Bacteria</taxon>
        <taxon>Candidatus Berkelbacteria</taxon>
    </lineage>
</organism>
<dbReference type="EMBL" id="CP011213">
    <property type="protein sequence ID" value="AKM82505.1"/>
    <property type="molecule type" value="Genomic_DNA"/>
</dbReference>
<evidence type="ECO:0000256" key="2">
    <source>
        <dbReference type="SAM" id="Phobius"/>
    </source>
</evidence>
<dbReference type="Gene3D" id="3.30.70.2390">
    <property type="match status" value="1"/>
</dbReference>
<evidence type="ECO:0000313" key="6">
    <source>
        <dbReference type="Proteomes" id="UP000035648"/>
    </source>
</evidence>
<accession>A0A0G4B4G3</accession>
<dbReference type="Pfam" id="PF03816">
    <property type="entry name" value="LytR_cpsA_psr"/>
    <property type="match status" value="1"/>
</dbReference>
<proteinExistence type="inferred from homology"/>
<dbReference type="InterPro" id="IPR004474">
    <property type="entry name" value="LytR_CpsA_psr"/>
</dbReference>
<keyword evidence="2" id="KW-0812">Transmembrane</keyword>
<name>A0A0G4B4G3_9BACT</name>
<evidence type="ECO:0000313" key="5">
    <source>
        <dbReference type="EMBL" id="AKM82505.1"/>
    </source>
</evidence>
<gene>
    <name evidence="5" type="ORF">UT28_C0001G0713</name>
</gene>
<comment type="similarity">
    <text evidence="1">Belongs to the LytR/CpsA/Psr (LCP) family.</text>
</comment>
<dbReference type="Proteomes" id="UP000035648">
    <property type="component" value="Chromosome"/>
</dbReference>
<keyword evidence="2" id="KW-1133">Transmembrane helix</keyword>
<feature type="domain" description="Cell envelope-related transcriptional attenuator" evidence="3">
    <location>
        <begin position="94"/>
        <end position="253"/>
    </location>
</feature>
<dbReference type="InterPro" id="IPR027381">
    <property type="entry name" value="LytR/CpsA/Psr_C"/>
</dbReference>
<dbReference type="NCBIfam" id="TIGR00350">
    <property type="entry name" value="lytR_cpsA_psr"/>
    <property type="match status" value="1"/>
</dbReference>